<gene>
    <name evidence="7 10" type="primary">ftsL</name>
    <name evidence="10" type="ORF">ACFFHF_05900</name>
</gene>
<evidence type="ECO:0000256" key="5">
    <source>
        <dbReference type="ARBA" id="ARBA00023136"/>
    </source>
</evidence>
<feature type="region of interest" description="Disordered" evidence="9">
    <location>
        <begin position="1"/>
        <end position="25"/>
    </location>
</feature>
<dbReference type="NCBIfam" id="TIGR02209">
    <property type="entry name" value="ftsL_broad"/>
    <property type="match status" value="1"/>
</dbReference>
<accession>A0ABV6KND2</accession>
<comment type="function">
    <text evidence="7">Essential cell division protein.</text>
</comment>
<dbReference type="HAMAP" id="MF_00910">
    <property type="entry name" value="FtsL"/>
    <property type="match status" value="1"/>
</dbReference>
<protein>
    <recommendedName>
        <fullName evidence="7 8">Cell division protein FtsL</fullName>
    </recommendedName>
</protein>
<evidence type="ECO:0000256" key="1">
    <source>
        <dbReference type="ARBA" id="ARBA00022475"/>
    </source>
</evidence>
<evidence type="ECO:0000313" key="11">
    <source>
        <dbReference type="Proteomes" id="UP001589738"/>
    </source>
</evidence>
<comment type="caution">
    <text evidence="10">The sequence shown here is derived from an EMBL/GenBank/DDBJ whole genome shotgun (WGS) entry which is preliminary data.</text>
</comment>
<dbReference type="InterPro" id="IPR007060">
    <property type="entry name" value="FtsL/DivIC"/>
</dbReference>
<name>A0ABV6KND2_9BACI</name>
<dbReference type="InterPro" id="IPR011922">
    <property type="entry name" value="Cell_div_FtsL"/>
</dbReference>
<feature type="compositionally biased region" description="Low complexity" evidence="9">
    <location>
        <begin position="10"/>
        <end position="21"/>
    </location>
</feature>
<dbReference type="GO" id="GO:0051301">
    <property type="term" value="P:cell division"/>
    <property type="evidence" value="ECO:0007669"/>
    <property type="project" value="UniProtKB-KW"/>
</dbReference>
<keyword evidence="1 7" id="KW-1003">Cell membrane</keyword>
<comment type="subcellular location">
    <subcellularLocation>
        <location evidence="7">Cell membrane</location>
        <topology evidence="7">Single-pass type II membrane protein</topology>
    </subcellularLocation>
    <text evidence="7">Localizes to the division septum where it forms a ring structure.</text>
</comment>
<dbReference type="Proteomes" id="UP001589738">
    <property type="component" value="Unassembled WGS sequence"/>
</dbReference>
<evidence type="ECO:0000256" key="7">
    <source>
        <dbReference type="HAMAP-Rule" id="MF_00910"/>
    </source>
</evidence>
<comment type="similarity">
    <text evidence="7">Belongs to the FtsL family.</text>
</comment>
<keyword evidence="6 7" id="KW-0131">Cell cycle</keyword>
<evidence type="ECO:0000313" key="10">
    <source>
        <dbReference type="EMBL" id="MFC0474832.1"/>
    </source>
</evidence>
<keyword evidence="11" id="KW-1185">Reference proteome</keyword>
<evidence type="ECO:0000256" key="4">
    <source>
        <dbReference type="ARBA" id="ARBA00022989"/>
    </source>
</evidence>
<organism evidence="10 11">
    <name type="scientific">Robertmurraya beringensis</name>
    <dbReference type="NCBI Taxonomy" id="641660"/>
    <lineage>
        <taxon>Bacteria</taxon>
        <taxon>Bacillati</taxon>
        <taxon>Bacillota</taxon>
        <taxon>Bacilli</taxon>
        <taxon>Bacillales</taxon>
        <taxon>Bacillaceae</taxon>
        <taxon>Robertmurraya</taxon>
    </lineage>
</organism>
<dbReference type="RefSeq" id="WP_160545678.1">
    <property type="nucleotide sequence ID" value="NZ_JBHLUU010000016.1"/>
</dbReference>
<dbReference type="Pfam" id="PF04977">
    <property type="entry name" value="DivIC"/>
    <property type="match status" value="1"/>
</dbReference>
<evidence type="ECO:0000256" key="2">
    <source>
        <dbReference type="ARBA" id="ARBA00022618"/>
    </source>
</evidence>
<evidence type="ECO:0000256" key="6">
    <source>
        <dbReference type="ARBA" id="ARBA00023306"/>
    </source>
</evidence>
<evidence type="ECO:0000256" key="8">
    <source>
        <dbReference type="NCBIfam" id="TIGR02209"/>
    </source>
</evidence>
<dbReference type="EMBL" id="JBHLUU010000016">
    <property type="protein sequence ID" value="MFC0474832.1"/>
    <property type="molecule type" value="Genomic_DNA"/>
</dbReference>
<keyword evidence="4 7" id="KW-1133">Transmembrane helix</keyword>
<keyword evidence="3 7" id="KW-0812">Transmembrane</keyword>
<sequence>MSNLARKLQQEQQQQTVQAPQKVRKTNSWLSPGEKILGVTFCAALCFGAVHIISNQAAIYELNKDIQNTSVKLEDQQKINNDLSMQVGELSTPDRIRSMAEKLGLKLNDNNVKVVQE</sequence>
<keyword evidence="2 7" id="KW-0132">Cell division</keyword>
<keyword evidence="5 7" id="KW-0472">Membrane</keyword>
<proteinExistence type="inferred from homology"/>
<evidence type="ECO:0000256" key="9">
    <source>
        <dbReference type="SAM" id="MobiDB-lite"/>
    </source>
</evidence>
<evidence type="ECO:0000256" key="3">
    <source>
        <dbReference type="ARBA" id="ARBA00022692"/>
    </source>
</evidence>
<reference evidence="10 11" key="1">
    <citation type="submission" date="2024-09" db="EMBL/GenBank/DDBJ databases">
        <authorList>
            <person name="Sun Q."/>
            <person name="Mori K."/>
        </authorList>
    </citation>
    <scope>NUCLEOTIDE SEQUENCE [LARGE SCALE GENOMIC DNA]</scope>
    <source>
        <strain evidence="10 11">CGMCC 1.9126</strain>
    </source>
</reference>